<evidence type="ECO:0000313" key="8">
    <source>
        <dbReference type="EMBL" id="TLU89430.1"/>
    </source>
</evidence>
<evidence type="ECO:0000256" key="5">
    <source>
        <dbReference type="ARBA" id="ARBA00023004"/>
    </source>
</evidence>
<evidence type="ECO:0000313" key="9">
    <source>
        <dbReference type="Proteomes" id="UP000309788"/>
    </source>
</evidence>
<dbReference type="PANTHER" id="PTHR43273">
    <property type="entry name" value="ANAEROBIC SULFATASE-MATURATING ENZYME HOMOLOG ASLB-RELATED"/>
    <property type="match status" value="1"/>
</dbReference>
<dbReference type="InterPro" id="IPR000385">
    <property type="entry name" value="MoaA_NifB_PqqE_Fe-S-bd_CS"/>
</dbReference>
<dbReference type="AlphaFoldDB" id="A0A5R9K6L5"/>
<keyword evidence="2" id="KW-0004">4Fe-4S</keyword>
<dbReference type="SFLD" id="SFLDG01072">
    <property type="entry name" value="dehydrogenase_like"/>
    <property type="match status" value="1"/>
</dbReference>
<evidence type="ECO:0000256" key="2">
    <source>
        <dbReference type="ARBA" id="ARBA00022485"/>
    </source>
</evidence>
<feature type="domain" description="Radical SAM core" evidence="7">
    <location>
        <begin position="14"/>
        <end position="169"/>
    </location>
</feature>
<name>A0A5R9K6L5_9BACT</name>
<dbReference type="Pfam" id="PF04055">
    <property type="entry name" value="Radical_SAM"/>
    <property type="match status" value="1"/>
</dbReference>
<organism evidence="8 9">
    <name type="scientific">Dyadobacter sediminis</name>
    <dbReference type="NCBI Taxonomy" id="1493691"/>
    <lineage>
        <taxon>Bacteria</taxon>
        <taxon>Pseudomonadati</taxon>
        <taxon>Bacteroidota</taxon>
        <taxon>Cytophagia</taxon>
        <taxon>Cytophagales</taxon>
        <taxon>Spirosomataceae</taxon>
        <taxon>Dyadobacter</taxon>
    </lineage>
</organism>
<keyword evidence="4" id="KW-0479">Metal-binding</keyword>
<dbReference type="GO" id="GO:0016491">
    <property type="term" value="F:oxidoreductase activity"/>
    <property type="evidence" value="ECO:0007669"/>
    <property type="project" value="InterPro"/>
</dbReference>
<dbReference type="RefSeq" id="WP_138283490.1">
    <property type="nucleotide sequence ID" value="NZ_BMGE01000004.1"/>
</dbReference>
<keyword evidence="3" id="KW-0949">S-adenosyl-L-methionine</keyword>
<comment type="cofactor">
    <cofactor evidence="1">
        <name>[4Fe-4S] cluster</name>
        <dbReference type="ChEBI" id="CHEBI:49883"/>
    </cofactor>
</comment>
<keyword evidence="5" id="KW-0408">Iron</keyword>
<dbReference type="PANTHER" id="PTHR43273:SF8">
    <property type="entry name" value="RADICAL SAM DOMAIN PROTEIN"/>
    <property type="match status" value="1"/>
</dbReference>
<dbReference type="SFLD" id="SFLDG01386">
    <property type="entry name" value="main_SPASM_domain-containing"/>
    <property type="match status" value="1"/>
</dbReference>
<dbReference type="InterPro" id="IPR007197">
    <property type="entry name" value="rSAM"/>
</dbReference>
<dbReference type="Proteomes" id="UP000309788">
    <property type="component" value="Unassembled WGS sequence"/>
</dbReference>
<dbReference type="GO" id="GO:0046872">
    <property type="term" value="F:metal ion binding"/>
    <property type="evidence" value="ECO:0007669"/>
    <property type="project" value="UniProtKB-KW"/>
</dbReference>
<evidence type="ECO:0000256" key="6">
    <source>
        <dbReference type="ARBA" id="ARBA00023014"/>
    </source>
</evidence>
<keyword evidence="6" id="KW-0411">Iron-sulfur</keyword>
<dbReference type="SFLD" id="SFLDG01067">
    <property type="entry name" value="SPASM/twitch_domain_containing"/>
    <property type="match status" value="1"/>
</dbReference>
<protein>
    <submittedName>
        <fullName evidence="8">Radical SAM protein</fullName>
    </submittedName>
</protein>
<dbReference type="PROSITE" id="PS01305">
    <property type="entry name" value="MOAA_NIFB_PQQE"/>
    <property type="match status" value="1"/>
</dbReference>
<keyword evidence="9" id="KW-1185">Reference proteome</keyword>
<sequence>MAFQNGLSGLVVKVASRCNINCTYCYMYNSGDESYRLLPKVMTENTVNWLIEKTIQHCKKYKIKEFEFILHGGEPLLAGKEFFERFAKKARQQLGAIGVSVRIGVQTNGIMIDAGWCKLLNTLSINIGISIDGPAWWHDKYRMDHQLNGTHAKTIAGLRAAQKEQCKIGVLSVMDATSNPIEMYDYFKGLNIKDLDFLWPDHHHEKLPELYLRKVSSPTYTPFGDWWITLFDYWFNDSHNKPRIRFLNQVILMILGVDAGFESLGGEENRYLIIETDGEIEASDYLKACGNGFTKEGINITTHELSDALNAPLMKMHRQSHRMLADTCRQCSIRDVCGGGHIAHRYGNGRGFSNSSVYCFDLMKLLTHIQNRLLDRLSAETIRQARLTRMSYADALDSINV</sequence>
<comment type="caution">
    <text evidence="8">The sequence shown here is derived from an EMBL/GenBank/DDBJ whole genome shotgun (WGS) entry which is preliminary data.</text>
</comment>
<evidence type="ECO:0000256" key="4">
    <source>
        <dbReference type="ARBA" id="ARBA00022723"/>
    </source>
</evidence>
<dbReference type="SUPFAM" id="SSF102114">
    <property type="entry name" value="Radical SAM enzymes"/>
    <property type="match status" value="1"/>
</dbReference>
<gene>
    <name evidence="8" type="ORF">FEM55_22070</name>
</gene>
<dbReference type="GO" id="GO:0051539">
    <property type="term" value="F:4 iron, 4 sulfur cluster binding"/>
    <property type="evidence" value="ECO:0007669"/>
    <property type="project" value="UniProtKB-KW"/>
</dbReference>
<dbReference type="SFLD" id="SFLDS00029">
    <property type="entry name" value="Radical_SAM"/>
    <property type="match status" value="1"/>
</dbReference>
<proteinExistence type="predicted"/>
<dbReference type="InterPro" id="IPR058240">
    <property type="entry name" value="rSAM_sf"/>
</dbReference>
<dbReference type="CDD" id="cd01335">
    <property type="entry name" value="Radical_SAM"/>
    <property type="match status" value="1"/>
</dbReference>
<accession>A0A5R9K6L5</accession>
<evidence type="ECO:0000256" key="3">
    <source>
        <dbReference type="ARBA" id="ARBA00022691"/>
    </source>
</evidence>
<dbReference type="OrthoDB" id="9808591at2"/>
<dbReference type="Gene3D" id="3.20.20.70">
    <property type="entry name" value="Aldolase class I"/>
    <property type="match status" value="1"/>
</dbReference>
<dbReference type="InterPro" id="IPR023867">
    <property type="entry name" value="Sulphatase_maturase_rSAM"/>
</dbReference>
<evidence type="ECO:0000256" key="1">
    <source>
        <dbReference type="ARBA" id="ARBA00001966"/>
    </source>
</evidence>
<reference evidence="8 9" key="1">
    <citation type="submission" date="2019-05" db="EMBL/GenBank/DDBJ databases">
        <authorList>
            <person name="Qu J.-H."/>
        </authorList>
    </citation>
    <scope>NUCLEOTIDE SEQUENCE [LARGE SCALE GENOMIC DNA]</scope>
    <source>
        <strain evidence="8 9">Z12</strain>
    </source>
</reference>
<dbReference type="EMBL" id="VCEI01000030">
    <property type="protein sequence ID" value="TLU89430.1"/>
    <property type="molecule type" value="Genomic_DNA"/>
</dbReference>
<evidence type="ECO:0000259" key="7">
    <source>
        <dbReference type="Pfam" id="PF04055"/>
    </source>
</evidence>
<dbReference type="InterPro" id="IPR013785">
    <property type="entry name" value="Aldolase_TIM"/>
</dbReference>